<evidence type="ECO:0000313" key="2">
    <source>
        <dbReference type="Proteomes" id="UP000177445"/>
    </source>
</evidence>
<proteinExistence type="predicted"/>
<dbReference type="EMBL" id="CP017715">
    <property type="protein sequence ID" value="AOY87697.1"/>
    <property type="molecule type" value="Genomic_DNA"/>
</dbReference>
<protein>
    <submittedName>
        <fullName evidence="1">Uncharacterized protein</fullName>
    </submittedName>
</protein>
<accession>A0A1D9GJ81</accession>
<dbReference type="KEGG" id="msq:BKP64_05660"/>
<name>A0A1D9GJ81_9GAMM</name>
<sequence length="85" mass="9560">MDFPGHDLAAIDIHDQVQIPVLTTHRGRIITDVPTPTWFGPVAVKLLGSGTLRGGFMRPLWLLLELFQCPIKRRLRGQIKAFVSE</sequence>
<gene>
    <name evidence="1" type="ORF">BKP64_05660</name>
</gene>
<dbReference type="Proteomes" id="UP000177445">
    <property type="component" value="Chromosome"/>
</dbReference>
<reference evidence="1 2" key="1">
    <citation type="submission" date="2016-10" db="EMBL/GenBank/DDBJ databases">
        <title>Marinobacter salinus sp. nov., a moderately halophilic bacterium isolated from a tidal flat environment.</title>
        <authorList>
            <person name="Park S.-J."/>
        </authorList>
    </citation>
    <scope>NUCLEOTIDE SEQUENCE [LARGE SCALE GENOMIC DNA]</scope>
    <source>
        <strain evidence="1 2">Hb8</strain>
    </source>
</reference>
<keyword evidence="2" id="KW-1185">Reference proteome</keyword>
<evidence type="ECO:0000313" key="1">
    <source>
        <dbReference type="EMBL" id="AOY87697.1"/>
    </source>
</evidence>
<organism evidence="1 2">
    <name type="scientific">Marinobacter salinus</name>
    <dbReference type="NCBI Taxonomy" id="1874317"/>
    <lineage>
        <taxon>Bacteria</taxon>
        <taxon>Pseudomonadati</taxon>
        <taxon>Pseudomonadota</taxon>
        <taxon>Gammaproteobacteria</taxon>
        <taxon>Pseudomonadales</taxon>
        <taxon>Marinobacteraceae</taxon>
        <taxon>Marinobacter</taxon>
    </lineage>
</organism>
<dbReference type="AlphaFoldDB" id="A0A1D9GJ81"/>